<proteinExistence type="predicted"/>
<dbReference type="EMBL" id="CP011805">
    <property type="protein sequence ID" value="AKM08237.1"/>
    <property type="molecule type" value="Genomic_DNA"/>
</dbReference>
<evidence type="ECO:0000313" key="2">
    <source>
        <dbReference type="Proteomes" id="UP000037643"/>
    </source>
</evidence>
<organism evidence="1 2">
    <name type="scientific">Pelagerythrobacter marensis</name>
    <dbReference type="NCBI Taxonomy" id="543877"/>
    <lineage>
        <taxon>Bacteria</taxon>
        <taxon>Pseudomonadati</taxon>
        <taxon>Pseudomonadota</taxon>
        <taxon>Alphaproteobacteria</taxon>
        <taxon>Sphingomonadales</taxon>
        <taxon>Erythrobacteraceae</taxon>
        <taxon>Pelagerythrobacter</taxon>
    </lineage>
</organism>
<sequence>MDIRSPIMTLVAQADPWIVGIAAEWIGWKMWLSDWTALSHPVLHAYLGLLAQILFAAVARRGLASVWPWLLVLLLECGNELLDWSRALAYGTTGKALAVETAWDIAFTMALPTALLILARCFPRLNGEASPLAATATDV</sequence>
<accession>A0A0G3XAK9</accession>
<dbReference type="PATRIC" id="fig|543877.4.peg.2211"/>
<dbReference type="Proteomes" id="UP000037643">
    <property type="component" value="Chromosome"/>
</dbReference>
<keyword evidence="2" id="KW-1185">Reference proteome</keyword>
<reference evidence="1 2" key="1">
    <citation type="submission" date="2015-06" db="EMBL/GenBank/DDBJ databases">
        <authorList>
            <person name="Kim K.M."/>
        </authorList>
    </citation>
    <scope>NUCLEOTIDE SEQUENCE [LARGE SCALE GENOMIC DNA]</scope>
    <source>
        <strain evidence="1 2">KCTC 22370</strain>
    </source>
</reference>
<dbReference type="AlphaFoldDB" id="A0A0G3XAK9"/>
<dbReference type="RefSeq" id="WP_150115276.1">
    <property type="nucleotide sequence ID" value="NZ_CP011805.1"/>
</dbReference>
<dbReference type="STRING" id="543877.AM2010_2177"/>
<evidence type="ECO:0000313" key="1">
    <source>
        <dbReference type="EMBL" id="AKM08237.1"/>
    </source>
</evidence>
<gene>
    <name evidence="1" type="ORF">AM2010_2177</name>
</gene>
<dbReference type="KEGG" id="amx:AM2010_2177"/>
<protein>
    <submittedName>
        <fullName evidence="1">Uncharacterized protein</fullName>
    </submittedName>
</protein>
<dbReference type="OrthoDB" id="6660115at2"/>
<name>A0A0G3XAK9_9SPHN</name>